<dbReference type="HOGENOM" id="CLU_2015002_0_0_1"/>
<dbReference type="EMBL" id="KN846980">
    <property type="protein sequence ID" value="KIW98591.1"/>
    <property type="molecule type" value="Genomic_DNA"/>
</dbReference>
<dbReference type="Proteomes" id="UP000053789">
    <property type="component" value="Unassembled WGS sequence"/>
</dbReference>
<evidence type="ECO:0000313" key="2">
    <source>
        <dbReference type="Proteomes" id="UP000053789"/>
    </source>
</evidence>
<organism evidence="1 2">
    <name type="scientific">Cladophialophora bantiana (strain ATCC 10958 / CBS 173.52 / CDC B-1940 / NIH 8579)</name>
    <name type="common">Xylohypha bantiana</name>
    <dbReference type="NCBI Taxonomy" id="1442370"/>
    <lineage>
        <taxon>Eukaryota</taxon>
        <taxon>Fungi</taxon>
        <taxon>Dikarya</taxon>
        <taxon>Ascomycota</taxon>
        <taxon>Pezizomycotina</taxon>
        <taxon>Eurotiomycetes</taxon>
        <taxon>Chaetothyriomycetidae</taxon>
        <taxon>Chaetothyriales</taxon>
        <taxon>Herpotrichiellaceae</taxon>
        <taxon>Cladophialophora</taxon>
    </lineage>
</organism>
<sequence length="123" mass="14604">MSKRRNRMEERIIDFGETYRWIFNPPEEMKKHKFIDWLQTGKDILGQWKAWIRKIYTYGFGLSRPSSRRGWPWPFGGVGKTPLCSSAQLLVLQTSLERFTEIIARFLEITLLSDPRHGRDSWG</sequence>
<protein>
    <submittedName>
        <fullName evidence="1">Uncharacterized protein</fullName>
    </submittedName>
</protein>
<dbReference type="AlphaFoldDB" id="A0A0D2F932"/>
<gene>
    <name evidence="1" type="ORF">Z519_00252</name>
</gene>
<proteinExistence type="predicted"/>
<dbReference type="VEuPathDB" id="FungiDB:Z519_00252"/>
<dbReference type="GeneID" id="27693180"/>
<accession>A0A0D2F932</accession>
<evidence type="ECO:0000313" key="1">
    <source>
        <dbReference type="EMBL" id="KIW98591.1"/>
    </source>
</evidence>
<name>A0A0D2F932_CLAB1</name>
<dbReference type="RefSeq" id="XP_016625260.1">
    <property type="nucleotide sequence ID" value="XM_016758011.1"/>
</dbReference>
<reference evidence="1" key="1">
    <citation type="submission" date="2015-01" db="EMBL/GenBank/DDBJ databases">
        <title>The Genome Sequence of Cladophialophora bantiana CBS 173.52.</title>
        <authorList>
            <consortium name="The Broad Institute Genomics Platform"/>
            <person name="Cuomo C."/>
            <person name="de Hoog S."/>
            <person name="Gorbushina A."/>
            <person name="Stielow B."/>
            <person name="Teixiera M."/>
            <person name="Abouelleil A."/>
            <person name="Chapman S.B."/>
            <person name="Priest M."/>
            <person name="Young S.K."/>
            <person name="Wortman J."/>
            <person name="Nusbaum C."/>
            <person name="Birren B."/>
        </authorList>
    </citation>
    <scope>NUCLEOTIDE SEQUENCE [LARGE SCALE GENOMIC DNA]</scope>
    <source>
        <strain evidence="1">CBS 173.52</strain>
    </source>
</reference>
<keyword evidence="2" id="KW-1185">Reference proteome</keyword>